<name>A0AAD6SBW0_9AGAR</name>
<gene>
    <name evidence="2" type="ORF">C8F04DRAFT_1192753</name>
</gene>
<feature type="region of interest" description="Disordered" evidence="1">
    <location>
        <begin position="94"/>
        <end position="211"/>
    </location>
</feature>
<comment type="caution">
    <text evidence="2">The sequence shown here is derived from an EMBL/GenBank/DDBJ whole genome shotgun (WGS) entry which is preliminary data.</text>
</comment>
<dbReference type="AlphaFoldDB" id="A0AAD6SBW0"/>
<proteinExistence type="predicted"/>
<evidence type="ECO:0000256" key="1">
    <source>
        <dbReference type="SAM" id="MobiDB-lite"/>
    </source>
</evidence>
<sequence>MAKGRCSSGRKQDKESESSTVGTEARKQRDRERSKIYYAKKFSFPPGSWREVKAAAKAKCRVSDGPRRAKLAASKLVAAEVAASEVLTKMLELKQAEPSQHDEEEEELSEWEPPGPEVFALWRANRAKDKAELQQSGEWSESEEECGAGSRQQTPAESGSCSEIDVAQETGNVHVEPSLDHTASSSGRRSIRLPTPSSNSPSPEPRGPLPSFYDMLWKAVER</sequence>
<feature type="region of interest" description="Disordered" evidence="1">
    <location>
        <begin position="1"/>
        <end position="32"/>
    </location>
</feature>
<protein>
    <submittedName>
        <fullName evidence="2">Uncharacterized protein</fullName>
    </submittedName>
</protein>
<keyword evidence="3" id="KW-1185">Reference proteome</keyword>
<reference evidence="2" key="1">
    <citation type="submission" date="2023-03" db="EMBL/GenBank/DDBJ databases">
        <title>Massive genome expansion in bonnet fungi (Mycena s.s.) driven by repeated elements and novel gene families across ecological guilds.</title>
        <authorList>
            <consortium name="Lawrence Berkeley National Laboratory"/>
            <person name="Harder C.B."/>
            <person name="Miyauchi S."/>
            <person name="Viragh M."/>
            <person name="Kuo A."/>
            <person name="Thoen E."/>
            <person name="Andreopoulos B."/>
            <person name="Lu D."/>
            <person name="Skrede I."/>
            <person name="Drula E."/>
            <person name="Henrissat B."/>
            <person name="Morin E."/>
            <person name="Kohler A."/>
            <person name="Barry K."/>
            <person name="LaButti K."/>
            <person name="Morin E."/>
            <person name="Salamov A."/>
            <person name="Lipzen A."/>
            <person name="Mereny Z."/>
            <person name="Hegedus B."/>
            <person name="Baldrian P."/>
            <person name="Stursova M."/>
            <person name="Weitz H."/>
            <person name="Taylor A."/>
            <person name="Grigoriev I.V."/>
            <person name="Nagy L.G."/>
            <person name="Martin F."/>
            <person name="Kauserud H."/>
        </authorList>
    </citation>
    <scope>NUCLEOTIDE SEQUENCE</scope>
    <source>
        <strain evidence="2">CBHHK200</strain>
    </source>
</reference>
<accession>A0AAD6SBW0</accession>
<dbReference type="Proteomes" id="UP001218188">
    <property type="component" value="Unassembled WGS sequence"/>
</dbReference>
<feature type="compositionally biased region" description="Polar residues" evidence="1">
    <location>
        <begin position="151"/>
        <end position="161"/>
    </location>
</feature>
<evidence type="ECO:0000313" key="2">
    <source>
        <dbReference type="EMBL" id="KAJ7024123.1"/>
    </source>
</evidence>
<evidence type="ECO:0000313" key="3">
    <source>
        <dbReference type="Proteomes" id="UP001218188"/>
    </source>
</evidence>
<dbReference type="EMBL" id="JARJCM010000175">
    <property type="protein sequence ID" value="KAJ7024123.1"/>
    <property type="molecule type" value="Genomic_DNA"/>
</dbReference>
<organism evidence="2 3">
    <name type="scientific">Mycena alexandri</name>
    <dbReference type="NCBI Taxonomy" id="1745969"/>
    <lineage>
        <taxon>Eukaryota</taxon>
        <taxon>Fungi</taxon>
        <taxon>Dikarya</taxon>
        <taxon>Basidiomycota</taxon>
        <taxon>Agaricomycotina</taxon>
        <taxon>Agaricomycetes</taxon>
        <taxon>Agaricomycetidae</taxon>
        <taxon>Agaricales</taxon>
        <taxon>Marasmiineae</taxon>
        <taxon>Mycenaceae</taxon>
        <taxon>Mycena</taxon>
    </lineage>
</organism>